<dbReference type="Gene3D" id="3.40.50.880">
    <property type="match status" value="1"/>
</dbReference>
<name>A0A315XSL5_RUMFL</name>
<dbReference type="GO" id="GO:0006508">
    <property type="term" value="P:proteolysis"/>
    <property type="evidence" value="ECO:0007669"/>
    <property type="project" value="UniProtKB-KW"/>
</dbReference>
<dbReference type="Proteomes" id="UP000245720">
    <property type="component" value="Unassembled WGS sequence"/>
</dbReference>
<evidence type="ECO:0000256" key="4">
    <source>
        <dbReference type="ARBA" id="ARBA00022825"/>
    </source>
</evidence>
<dbReference type="PANTHER" id="PTHR20842">
    <property type="entry name" value="PROTEASE S51 ALPHA-ASPARTYL DIPEPTIDASE"/>
    <property type="match status" value="1"/>
</dbReference>
<keyword evidence="2" id="KW-0645">Protease</keyword>
<keyword evidence="3" id="KW-0378">Hydrolase</keyword>
<dbReference type="PANTHER" id="PTHR20842:SF0">
    <property type="entry name" value="ALPHA-ASPARTYL DIPEPTIDASE"/>
    <property type="match status" value="1"/>
</dbReference>
<protein>
    <submittedName>
        <fullName evidence="5">Peptidase E</fullName>
    </submittedName>
</protein>
<organism evidence="5 6">
    <name type="scientific">Ruminococcus flavefaciens</name>
    <dbReference type="NCBI Taxonomy" id="1265"/>
    <lineage>
        <taxon>Bacteria</taxon>
        <taxon>Bacillati</taxon>
        <taxon>Bacillota</taxon>
        <taxon>Clostridia</taxon>
        <taxon>Eubacteriales</taxon>
        <taxon>Oscillospiraceae</taxon>
        <taxon>Ruminococcus</taxon>
    </lineage>
</organism>
<evidence type="ECO:0000256" key="1">
    <source>
        <dbReference type="ARBA" id="ARBA00006534"/>
    </source>
</evidence>
<dbReference type="Pfam" id="PF03575">
    <property type="entry name" value="Peptidase_S51"/>
    <property type="match status" value="1"/>
</dbReference>
<dbReference type="AlphaFoldDB" id="A0A315XSL5"/>
<comment type="similarity">
    <text evidence="1">Belongs to the peptidase S51 family.</text>
</comment>
<evidence type="ECO:0000313" key="5">
    <source>
        <dbReference type="EMBL" id="PWJ09663.1"/>
    </source>
</evidence>
<dbReference type="InterPro" id="IPR005320">
    <property type="entry name" value="Peptidase_S51"/>
</dbReference>
<evidence type="ECO:0000256" key="3">
    <source>
        <dbReference type="ARBA" id="ARBA00022801"/>
    </source>
</evidence>
<dbReference type="SUPFAM" id="SSF52317">
    <property type="entry name" value="Class I glutamine amidotransferase-like"/>
    <property type="match status" value="1"/>
</dbReference>
<comment type="caution">
    <text evidence="5">The sequence shown here is derived from an EMBL/GenBank/DDBJ whole genome shotgun (WGS) entry which is preliminary data.</text>
</comment>
<gene>
    <name evidence="5" type="ORF">IE37_03435</name>
</gene>
<dbReference type="OrthoDB" id="9778515at2"/>
<reference evidence="5 6" key="1">
    <citation type="submission" date="2018-05" db="EMBL/GenBank/DDBJ databases">
        <title>The Hungate 1000. A catalogue of reference genomes from the rumen microbiome.</title>
        <authorList>
            <person name="Kelly W."/>
        </authorList>
    </citation>
    <scope>NUCLEOTIDE SEQUENCE [LARGE SCALE GENOMIC DNA]</scope>
    <source>
        <strain evidence="5 6">SAb67</strain>
    </source>
</reference>
<keyword evidence="4" id="KW-0720">Serine protease</keyword>
<accession>A0A315XSL5</accession>
<dbReference type="InterPro" id="IPR029062">
    <property type="entry name" value="Class_I_gatase-like"/>
</dbReference>
<evidence type="ECO:0000256" key="2">
    <source>
        <dbReference type="ARBA" id="ARBA00022670"/>
    </source>
</evidence>
<evidence type="ECO:0000313" key="6">
    <source>
        <dbReference type="Proteomes" id="UP000245720"/>
    </source>
</evidence>
<sequence length="190" mass="21590">MLILSSSGFSTTQVRLKIGEIIADKTGNMLIIPIASLLGMETAERERNCAAMLGFKKENIYIYDEFKPTELLDMKFSYIVVLGGHTLRLLSKVRELHLDTFIKDQVANGAIYFGFSAGAYLACDDIEYVKNYDKNDGFITDGNFHALGFTDKYVLCHFDYRDEKDIQLCRLYIGDDVELITLNNDQLIKL</sequence>
<dbReference type="GO" id="GO:0008236">
    <property type="term" value="F:serine-type peptidase activity"/>
    <property type="evidence" value="ECO:0007669"/>
    <property type="project" value="UniProtKB-KW"/>
</dbReference>
<proteinExistence type="inferred from homology"/>
<dbReference type="EMBL" id="QGDI01000022">
    <property type="protein sequence ID" value="PWJ09663.1"/>
    <property type="molecule type" value="Genomic_DNA"/>
</dbReference>
<dbReference type="RefSeq" id="WP_109728130.1">
    <property type="nucleotide sequence ID" value="NZ_QGDI01000022.1"/>
</dbReference>